<dbReference type="PANTHER" id="PTHR22749:SF6">
    <property type="entry name" value="RIBOFLAVIN KINASE"/>
    <property type="match status" value="1"/>
</dbReference>
<dbReference type="Gene3D" id="3.40.50.620">
    <property type="entry name" value="HUPs"/>
    <property type="match status" value="1"/>
</dbReference>
<dbReference type="EC" id="2.7.1.26" evidence="15"/>
<evidence type="ECO:0000313" key="18">
    <source>
        <dbReference type="Proteomes" id="UP000199409"/>
    </source>
</evidence>
<evidence type="ECO:0000313" key="17">
    <source>
        <dbReference type="EMBL" id="SEA81489.1"/>
    </source>
</evidence>
<dbReference type="SUPFAM" id="SSF52374">
    <property type="entry name" value="Nucleotidylyl transferase"/>
    <property type="match status" value="1"/>
</dbReference>
<organism evidence="17 18">
    <name type="scientific">Desulfuromusa kysingii</name>
    <dbReference type="NCBI Taxonomy" id="37625"/>
    <lineage>
        <taxon>Bacteria</taxon>
        <taxon>Pseudomonadati</taxon>
        <taxon>Thermodesulfobacteriota</taxon>
        <taxon>Desulfuromonadia</taxon>
        <taxon>Desulfuromonadales</taxon>
        <taxon>Geopsychrobacteraceae</taxon>
        <taxon>Desulfuromusa</taxon>
    </lineage>
</organism>
<feature type="domain" description="Riboflavin kinase" evidence="16">
    <location>
        <begin position="183"/>
        <end position="306"/>
    </location>
</feature>
<evidence type="ECO:0000259" key="16">
    <source>
        <dbReference type="SMART" id="SM00904"/>
    </source>
</evidence>
<dbReference type="EMBL" id="FNQN01000014">
    <property type="protein sequence ID" value="SEA81489.1"/>
    <property type="molecule type" value="Genomic_DNA"/>
</dbReference>
<keyword evidence="7 15" id="KW-0548">Nucleotidyltransferase</keyword>
<evidence type="ECO:0000256" key="4">
    <source>
        <dbReference type="ARBA" id="ARBA00022630"/>
    </source>
</evidence>
<dbReference type="NCBIfam" id="NF004162">
    <property type="entry name" value="PRK05627.1-5"/>
    <property type="match status" value="1"/>
</dbReference>
<dbReference type="InterPro" id="IPR015864">
    <property type="entry name" value="FAD_synthase"/>
</dbReference>
<evidence type="ECO:0000256" key="15">
    <source>
        <dbReference type="PIRNR" id="PIRNR004491"/>
    </source>
</evidence>
<reference evidence="17 18" key="1">
    <citation type="submission" date="2016-10" db="EMBL/GenBank/DDBJ databases">
        <authorList>
            <person name="de Groot N.N."/>
        </authorList>
    </citation>
    <scope>NUCLEOTIDE SEQUENCE [LARGE SCALE GENOMIC DNA]</scope>
    <source>
        <strain evidence="17 18">DSM 7343</strain>
    </source>
</reference>
<dbReference type="GO" id="GO:0008531">
    <property type="term" value="F:riboflavin kinase activity"/>
    <property type="evidence" value="ECO:0007669"/>
    <property type="project" value="UniProtKB-UniRule"/>
</dbReference>
<comment type="catalytic activity">
    <reaction evidence="13 15">
        <text>riboflavin + ATP = FMN + ADP + H(+)</text>
        <dbReference type="Rhea" id="RHEA:14357"/>
        <dbReference type="ChEBI" id="CHEBI:15378"/>
        <dbReference type="ChEBI" id="CHEBI:30616"/>
        <dbReference type="ChEBI" id="CHEBI:57986"/>
        <dbReference type="ChEBI" id="CHEBI:58210"/>
        <dbReference type="ChEBI" id="CHEBI:456216"/>
        <dbReference type="EC" id="2.7.1.26"/>
    </reaction>
</comment>
<evidence type="ECO:0000256" key="8">
    <source>
        <dbReference type="ARBA" id="ARBA00022741"/>
    </source>
</evidence>
<evidence type="ECO:0000256" key="12">
    <source>
        <dbReference type="ARBA" id="ARBA00023268"/>
    </source>
</evidence>
<dbReference type="AlphaFoldDB" id="A0A1H4E9K3"/>
<keyword evidence="4 15" id="KW-0285">Flavoprotein</keyword>
<keyword evidence="18" id="KW-1185">Reference proteome</keyword>
<keyword evidence="11 15" id="KW-0067">ATP-binding</keyword>
<comment type="pathway">
    <text evidence="2 15">Cofactor biosynthesis; FAD biosynthesis; FAD from FMN: step 1/1.</text>
</comment>
<evidence type="ECO:0000256" key="13">
    <source>
        <dbReference type="ARBA" id="ARBA00047880"/>
    </source>
</evidence>
<dbReference type="GO" id="GO:0005524">
    <property type="term" value="F:ATP binding"/>
    <property type="evidence" value="ECO:0007669"/>
    <property type="project" value="UniProtKB-UniRule"/>
</dbReference>
<keyword evidence="5 15" id="KW-0288">FMN</keyword>
<comment type="function">
    <text evidence="1">Catalyzes the phosphorylation of riboflavin to FMN followed by the adenylation of FMN to FAD.</text>
</comment>
<evidence type="ECO:0000256" key="7">
    <source>
        <dbReference type="ARBA" id="ARBA00022695"/>
    </source>
</evidence>
<dbReference type="UniPathway" id="UPA00277">
    <property type="reaction ID" value="UER00407"/>
</dbReference>
<dbReference type="FunFam" id="2.40.30.30:FF:000003">
    <property type="entry name" value="Riboflavin biosynthesis protein"/>
    <property type="match status" value="1"/>
</dbReference>
<dbReference type="EC" id="2.7.7.2" evidence="15"/>
<dbReference type="Pfam" id="PF01687">
    <property type="entry name" value="Flavokinase"/>
    <property type="match status" value="1"/>
</dbReference>
<keyword evidence="9 15" id="KW-0418">Kinase</keyword>
<dbReference type="STRING" id="37625.SAMN05660420_03272"/>
<keyword evidence="6 15" id="KW-0808">Transferase</keyword>
<dbReference type="InterPro" id="IPR014729">
    <property type="entry name" value="Rossmann-like_a/b/a_fold"/>
</dbReference>
<comment type="similarity">
    <text evidence="15">Belongs to the ribF family.</text>
</comment>
<dbReference type="InterPro" id="IPR015865">
    <property type="entry name" value="Riboflavin_kinase_bac/euk"/>
</dbReference>
<dbReference type="GO" id="GO:0009398">
    <property type="term" value="P:FMN biosynthetic process"/>
    <property type="evidence" value="ECO:0007669"/>
    <property type="project" value="UniProtKB-UniRule"/>
</dbReference>
<accession>A0A1H4E9K3</accession>
<evidence type="ECO:0000256" key="9">
    <source>
        <dbReference type="ARBA" id="ARBA00022777"/>
    </source>
</evidence>
<evidence type="ECO:0000256" key="5">
    <source>
        <dbReference type="ARBA" id="ARBA00022643"/>
    </source>
</evidence>
<dbReference type="Proteomes" id="UP000199409">
    <property type="component" value="Unassembled WGS sequence"/>
</dbReference>
<protein>
    <recommendedName>
        <fullName evidence="15">Riboflavin biosynthesis protein</fullName>
    </recommendedName>
    <domain>
        <recommendedName>
            <fullName evidence="15">Riboflavin kinase</fullName>
            <ecNumber evidence="15">2.7.1.26</ecNumber>
        </recommendedName>
        <alternativeName>
            <fullName evidence="15">Flavokinase</fullName>
        </alternativeName>
    </domain>
    <domain>
        <recommendedName>
            <fullName evidence="15">FMN adenylyltransferase</fullName>
            <ecNumber evidence="15">2.7.7.2</ecNumber>
        </recommendedName>
        <alternativeName>
            <fullName evidence="15">FAD pyrophosphorylase</fullName>
        </alternativeName>
        <alternativeName>
            <fullName evidence="15">FAD synthase</fullName>
        </alternativeName>
    </domain>
</protein>
<sequence length="320" mass="35137">MQIIESLVDLPDAIAPCAVTLGNFDGVHLGHRELFRHLVKTARQLNCPAVVYTFDPHPLKFLAPDRAPKLLNTPAEKERLIAASHVDYLIKTPFTAEFAAMTPEQFVEDILLAKLHIKALVVGYDYAFGKGRRGNADFLQACGVKYGFSVEVLQPVGADGLAYSSTRIRNLVAAGDMAGVVGLLGRQYNLEGQVVPGDQRGRELGYPTANLQTDKELLPAPGVYVVKVRNGSQEYGGVVSLGNRPTFGGKTSTIEVHLLDYTGQLYGQTLRIYFVERLRGEVKFSSSEELVSAIAADVLQARQILQSTQIIQYREYLSLK</sequence>
<evidence type="ECO:0000256" key="2">
    <source>
        <dbReference type="ARBA" id="ARBA00004726"/>
    </source>
</evidence>
<keyword evidence="10 15" id="KW-0274">FAD</keyword>
<dbReference type="SUPFAM" id="SSF82114">
    <property type="entry name" value="Riboflavin kinase-like"/>
    <property type="match status" value="1"/>
</dbReference>
<dbReference type="InterPro" id="IPR023468">
    <property type="entry name" value="Riboflavin_kinase"/>
</dbReference>
<dbReference type="GO" id="GO:0009231">
    <property type="term" value="P:riboflavin biosynthetic process"/>
    <property type="evidence" value="ECO:0007669"/>
    <property type="project" value="InterPro"/>
</dbReference>
<evidence type="ECO:0000256" key="10">
    <source>
        <dbReference type="ARBA" id="ARBA00022827"/>
    </source>
</evidence>
<dbReference type="PIRSF" id="PIRSF004491">
    <property type="entry name" value="FAD_Synth"/>
    <property type="match status" value="1"/>
</dbReference>
<evidence type="ECO:0000256" key="14">
    <source>
        <dbReference type="ARBA" id="ARBA00049494"/>
    </source>
</evidence>
<dbReference type="NCBIfam" id="TIGR00083">
    <property type="entry name" value="ribF"/>
    <property type="match status" value="1"/>
</dbReference>
<dbReference type="Gene3D" id="2.40.30.30">
    <property type="entry name" value="Riboflavin kinase-like"/>
    <property type="match status" value="1"/>
</dbReference>
<gene>
    <name evidence="17" type="ORF">SAMN05660420_03272</name>
</gene>
<name>A0A1H4E9K3_9BACT</name>
<dbReference type="FunFam" id="3.40.50.620:FF:000021">
    <property type="entry name" value="Riboflavin biosynthesis protein"/>
    <property type="match status" value="1"/>
</dbReference>
<proteinExistence type="inferred from homology"/>
<dbReference type="PANTHER" id="PTHR22749">
    <property type="entry name" value="RIBOFLAVIN KINASE/FMN ADENYLYLTRANSFERASE"/>
    <property type="match status" value="1"/>
</dbReference>
<keyword evidence="8 15" id="KW-0547">Nucleotide-binding</keyword>
<keyword evidence="12" id="KW-0511">Multifunctional enzyme</keyword>
<evidence type="ECO:0000256" key="11">
    <source>
        <dbReference type="ARBA" id="ARBA00022840"/>
    </source>
</evidence>
<dbReference type="CDD" id="cd02064">
    <property type="entry name" value="FAD_synthetase_N"/>
    <property type="match status" value="1"/>
</dbReference>
<evidence type="ECO:0000256" key="6">
    <source>
        <dbReference type="ARBA" id="ARBA00022679"/>
    </source>
</evidence>
<dbReference type="SMART" id="SM00904">
    <property type="entry name" value="Flavokinase"/>
    <property type="match status" value="1"/>
</dbReference>
<dbReference type="NCBIfam" id="NF004160">
    <property type="entry name" value="PRK05627.1-3"/>
    <property type="match status" value="1"/>
</dbReference>
<dbReference type="Pfam" id="PF06574">
    <property type="entry name" value="FAD_syn"/>
    <property type="match status" value="1"/>
</dbReference>
<dbReference type="InterPro" id="IPR002606">
    <property type="entry name" value="Riboflavin_kinase_bac"/>
</dbReference>
<evidence type="ECO:0000256" key="3">
    <source>
        <dbReference type="ARBA" id="ARBA00005201"/>
    </source>
</evidence>
<dbReference type="InterPro" id="IPR023465">
    <property type="entry name" value="Riboflavin_kinase_dom_sf"/>
</dbReference>
<dbReference type="RefSeq" id="WP_092350825.1">
    <property type="nucleotide sequence ID" value="NZ_FNQN01000014.1"/>
</dbReference>
<comment type="pathway">
    <text evidence="3 15">Cofactor biosynthesis; FMN biosynthesis; FMN from riboflavin (ATP route): step 1/1.</text>
</comment>
<dbReference type="OrthoDB" id="9803667at2"/>
<dbReference type="GO" id="GO:0006747">
    <property type="term" value="P:FAD biosynthetic process"/>
    <property type="evidence" value="ECO:0007669"/>
    <property type="project" value="UniProtKB-UniRule"/>
</dbReference>
<dbReference type="GO" id="GO:0003919">
    <property type="term" value="F:FMN adenylyltransferase activity"/>
    <property type="evidence" value="ECO:0007669"/>
    <property type="project" value="UniProtKB-UniRule"/>
</dbReference>
<evidence type="ECO:0000256" key="1">
    <source>
        <dbReference type="ARBA" id="ARBA00002121"/>
    </source>
</evidence>
<dbReference type="UniPathway" id="UPA00276">
    <property type="reaction ID" value="UER00406"/>
</dbReference>
<comment type="catalytic activity">
    <reaction evidence="14 15">
        <text>FMN + ATP + H(+) = FAD + diphosphate</text>
        <dbReference type="Rhea" id="RHEA:17237"/>
        <dbReference type="ChEBI" id="CHEBI:15378"/>
        <dbReference type="ChEBI" id="CHEBI:30616"/>
        <dbReference type="ChEBI" id="CHEBI:33019"/>
        <dbReference type="ChEBI" id="CHEBI:57692"/>
        <dbReference type="ChEBI" id="CHEBI:58210"/>
        <dbReference type="EC" id="2.7.7.2"/>
    </reaction>
</comment>